<dbReference type="GO" id="GO:0008270">
    <property type="term" value="F:zinc ion binding"/>
    <property type="evidence" value="ECO:0007669"/>
    <property type="project" value="InterPro"/>
</dbReference>
<dbReference type="InterPro" id="IPR002711">
    <property type="entry name" value="HNH"/>
</dbReference>
<gene>
    <name evidence="2" type="ORF">ENJ42_03010</name>
</gene>
<dbReference type="Pfam" id="PF01844">
    <property type="entry name" value="HNH"/>
    <property type="match status" value="1"/>
</dbReference>
<sequence length="252" mass="29118">MTFEEFLEKRAELRDHPESEWVGCVKNQINDLVIIKQDDGYEIIRLRYLAHHLETGEYCRRAVGKGQKYNELTKCLQEAGFRKVERAANTETDEFVIYRDFYLALPTNDSSNFSSRIAKKMTFWRRDISSLIPEASDHVPAGKEGAVIQATSNQYERKPEYRQACVEYFEGKDGRIACQVCDMDFESRYGEIGRGFIHIHHIDPLGDGQGEREIVPTRDLVPVCPNCHAMLHKKPGIGNAYTLEEIRQRLKE</sequence>
<proteinExistence type="predicted"/>
<evidence type="ECO:0000313" key="2">
    <source>
        <dbReference type="EMBL" id="HHL42565.1"/>
    </source>
</evidence>
<organism evidence="2">
    <name type="scientific">Hellea balneolensis</name>
    <dbReference type="NCBI Taxonomy" id="287478"/>
    <lineage>
        <taxon>Bacteria</taxon>
        <taxon>Pseudomonadati</taxon>
        <taxon>Pseudomonadota</taxon>
        <taxon>Alphaproteobacteria</taxon>
        <taxon>Maricaulales</taxon>
        <taxon>Robiginitomaculaceae</taxon>
        <taxon>Hellea</taxon>
    </lineage>
</organism>
<dbReference type="AlphaFoldDB" id="A0A7C5R7R9"/>
<name>A0A7C5R7R9_9PROT</name>
<dbReference type="GO" id="GO:0003676">
    <property type="term" value="F:nucleic acid binding"/>
    <property type="evidence" value="ECO:0007669"/>
    <property type="project" value="InterPro"/>
</dbReference>
<dbReference type="EMBL" id="DRMJ01000146">
    <property type="protein sequence ID" value="HHL42565.1"/>
    <property type="molecule type" value="Genomic_DNA"/>
</dbReference>
<evidence type="ECO:0000259" key="1">
    <source>
        <dbReference type="Pfam" id="PF01844"/>
    </source>
</evidence>
<protein>
    <recommendedName>
        <fullName evidence="1">HNH domain-containing protein</fullName>
    </recommendedName>
</protein>
<reference evidence="2" key="1">
    <citation type="journal article" date="2020" name="mSystems">
        <title>Genome- and Community-Level Interaction Insights into Carbon Utilization and Element Cycling Functions of Hydrothermarchaeota in Hydrothermal Sediment.</title>
        <authorList>
            <person name="Zhou Z."/>
            <person name="Liu Y."/>
            <person name="Xu W."/>
            <person name="Pan J."/>
            <person name="Luo Z.H."/>
            <person name="Li M."/>
        </authorList>
    </citation>
    <scope>NUCLEOTIDE SEQUENCE [LARGE SCALE GENOMIC DNA]</scope>
    <source>
        <strain evidence="2">HyVt-485</strain>
    </source>
</reference>
<dbReference type="GO" id="GO:0004519">
    <property type="term" value="F:endonuclease activity"/>
    <property type="evidence" value="ECO:0007669"/>
    <property type="project" value="InterPro"/>
</dbReference>
<feature type="domain" description="HNH" evidence="1">
    <location>
        <begin position="178"/>
        <end position="234"/>
    </location>
</feature>
<dbReference type="Proteomes" id="UP000885830">
    <property type="component" value="Unassembled WGS sequence"/>
</dbReference>
<dbReference type="CDD" id="cd00085">
    <property type="entry name" value="HNHc"/>
    <property type="match status" value="1"/>
</dbReference>
<dbReference type="InterPro" id="IPR003615">
    <property type="entry name" value="HNH_nuc"/>
</dbReference>
<accession>A0A7C5R7R9</accession>
<comment type="caution">
    <text evidence="2">The sequence shown here is derived from an EMBL/GenBank/DDBJ whole genome shotgun (WGS) entry which is preliminary data.</text>
</comment>